<evidence type="ECO:0000256" key="1">
    <source>
        <dbReference type="SAM" id="MobiDB-lite"/>
    </source>
</evidence>
<feature type="compositionally biased region" description="Basic and acidic residues" evidence="1">
    <location>
        <begin position="302"/>
        <end position="317"/>
    </location>
</feature>
<dbReference type="Proteomes" id="UP000053477">
    <property type="component" value="Unassembled WGS sequence"/>
</dbReference>
<feature type="transmembrane region" description="Helical" evidence="2">
    <location>
        <begin position="198"/>
        <end position="225"/>
    </location>
</feature>
<dbReference type="InterPro" id="IPR045339">
    <property type="entry name" value="DUF6534"/>
</dbReference>
<keyword evidence="2" id="KW-1133">Transmembrane helix</keyword>
<dbReference type="EMBL" id="KQ085923">
    <property type="protein sequence ID" value="KLO15927.1"/>
    <property type="molecule type" value="Genomic_DNA"/>
</dbReference>
<keyword evidence="5" id="KW-1185">Reference proteome</keyword>
<feature type="compositionally biased region" description="Polar residues" evidence="1">
    <location>
        <begin position="323"/>
        <end position="332"/>
    </location>
</feature>
<feature type="domain" description="DUF6534" evidence="3">
    <location>
        <begin position="171"/>
        <end position="257"/>
    </location>
</feature>
<dbReference type="PANTHER" id="PTHR40465:SF1">
    <property type="entry name" value="DUF6534 DOMAIN-CONTAINING PROTEIN"/>
    <property type="match status" value="1"/>
</dbReference>
<evidence type="ECO:0000259" key="3">
    <source>
        <dbReference type="Pfam" id="PF20152"/>
    </source>
</evidence>
<protein>
    <recommendedName>
        <fullName evidence="3">DUF6534 domain-containing protein</fullName>
    </recommendedName>
</protein>
<feature type="transmembrane region" description="Helical" evidence="2">
    <location>
        <begin position="89"/>
        <end position="111"/>
    </location>
</feature>
<feature type="transmembrane region" description="Helical" evidence="2">
    <location>
        <begin position="231"/>
        <end position="252"/>
    </location>
</feature>
<evidence type="ECO:0000256" key="2">
    <source>
        <dbReference type="SAM" id="Phobius"/>
    </source>
</evidence>
<keyword evidence="2" id="KW-0472">Membrane</keyword>
<gene>
    <name evidence="4" type="ORF">SCHPADRAFT_242920</name>
</gene>
<feature type="transmembrane region" description="Helical" evidence="2">
    <location>
        <begin position="123"/>
        <end position="146"/>
    </location>
</feature>
<dbReference type="PANTHER" id="PTHR40465">
    <property type="entry name" value="CHROMOSOME 1, WHOLE GENOME SHOTGUN SEQUENCE"/>
    <property type="match status" value="1"/>
</dbReference>
<organism evidence="4 5">
    <name type="scientific">Schizopora paradoxa</name>
    <dbReference type="NCBI Taxonomy" id="27342"/>
    <lineage>
        <taxon>Eukaryota</taxon>
        <taxon>Fungi</taxon>
        <taxon>Dikarya</taxon>
        <taxon>Basidiomycota</taxon>
        <taxon>Agaricomycotina</taxon>
        <taxon>Agaricomycetes</taxon>
        <taxon>Hymenochaetales</taxon>
        <taxon>Schizoporaceae</taxon>
        <taxon>Schizopora</taxon>
    </lineage>
</organism>
<dbReference type="Pfam" id="PF20152">
    <property type="entry name" value="DUF6534"/>
    <property type="match status" value="1"/>
</dbReference>
<feature type="region of interest" description="Disordered" evidence="1">
    <location>
        <begin position="294"/>
        <end position="332"/>
    </location>
</feature>
<reference evidence="4 5" key="1">
    <citation type="submission" date="2015-04" db="EMBL/GenBank/DDBJ databases">
        <title>Complete genome sequence of Schizopora paradoxa KUC8140, a cosmopolitan wood degrader in East Asia.</title>
        <authorList>
            <consortium name="DOE Joint Genome Institute"/>
            <person name="Min B."/>
            <person name="Park H."/>
            <person name="Jang Y."/>
            <person name="Kim J.-J."/>
            <person name="Kim K.H."/>
            <person name="Pangilinan J."/>
            <person name="Lipzen A."/>
            <person name="Riley R."/>
            <person name="Grigoriev I.V."/>
            <person name="Spatafora J.W."/>
            <person name="Choi I.-G."/>
        </authorList>
    </citation>
    <scope>NUCLEOTIDE SEQUENCE [LARGE SCALE GENOMIC DNA]</scope>
    <source>
        <strain evidence="4 5">KUC8140</strain>
    </source>
</reference>
<sequence length="332" mass="36848">MSATATALPALDNTMGVLYLSAVLSMALWGAAGVQMYYYFNTYPKDHWWMKTLVSLVYASDTVSQALMIQVAYVYLITNYANPLFLAKLVSTLLPIMLMTAVLSLGVQSFFIMRIWRLSKKNIWVTGFVLACTLAQFFSNVVFYGVAHGYTEFAQLVPKTNFMHVINSLMAASDAIIAIVLSFYLHTSRSGFKRTDTIINRLIMFTVNTGVLTGICAVLTLITNIAFPNTFIYMIFYIIVARVYTNSLLATLNSRDSVRRGMPDTTGAASSMANSVHLDRLRMRPLDGEMTKHTNHTLSIKVDTETTRDDGNGKISDDLESGYESSGKAQAL</sequence>
<feature type="transmembrane region" description="Helical" evidence="2">
    <location>
        <begin position="17"/>
        <end position="40"/>
    </location>
</feature>
<name>A0A0H2RWG9_9AGAM</name>
<dbReference type="AlphaFoldDB" id="A0A0H2RWG9"/>
<accession>A0A0H2RWG9</accession>
<feature type="transmembrane region" description="Helical" evidence="2">
    <location>
        <begin position="52"/>
        <end position="77"/>
    </location>
</feature>
<feature type="transmembrane region" description="Helical" evidence="2">
    <location>
        <begin position="166"/>
        <end position="186"/>
    </location>
</feature>
<proteinExistence type="predicted"/>
<keyword evidence="2" id="KW-0812">Transmembrane</keyword>
<evidence type="ECO:0000313" key="4">
    <source>
        <dbReference type="EMBL" id="KLO15927.1"/>
    </source>
</evidence>
<dbReference type="InParanoid" id="A0A0H2RWG9"/>
<evidence type="ECO:0000313" key="5">
    <source>
        <dbReference type="Proteomes" id="UP000053477"/>
    </source>
</evidence>
<dbReference type="OrthoDB" id="3263055at2759"/>